<accession>A0ABS8DLT6</accession>
<evidence type="ECO:0000256" key="2">
    <source>
        <dbReference type="ARBA" id="ARBA00023125"/>
    </source>
</evidence>
<dbReference type="RefSeq" id="WP_066738422.1">
    <property type="nucleotide sequence ID" value="NZ_JAJCIQ010000021.1"/>
</dbReference>
<keyword evidence="3" id="KW-0804">Transcription</keyword>
<dbReference type="InterPro" id="IPR036390">
    <property type="entry name" value="WH_DNA-bd_sf"/>
</dbReference>
<evidence type="ECO:0000256" key="1">
    <source>
        <dbReference type="ARBA" id="ARBA00023015"/>
    </source>
</evidence>
<organism evidence="5 6">
    <name type="scientific">Bariatricus massiliensis</name>
    <dbReference type="NCBI Taxonomy" id="1745713"/>
    <lineage>
        <taxon>Bacteria</taxon>
        <taxon>Bacillati</taxon>
        <taxon>Bacillota</taxon>
        <taxon>Clostridia</taxon>
        <taxon>Lachnospirales</taxon>
        <taxon>Lachnospiraceae</taxon>
        <taxon>Bariatricus</taxon>
    </lineage>
</organism>
<evidence type="ECO:0000313" key="6">
    <source>
        <dbReference type="Proteomes" id="UP001299546"/>
    </source>
</evidence>
<dbReference type="PANTHER" id="PTHR33154">
    <property type="entry name" value="TRANSCRIPTIONAL REGULATOR, ARSR FAMILY"/>
    <property type="match status" value="1"/>
</dbReference>
<keyword evidence="1" id="KW-0805">Transcription regulation</keyword>
<dbReference type="InterPro" id="IPR011991">
    <property type="entry name" value="ArsR-like_HTH"/>
</dbReference>
<dbReference type="InterPro" id="IPR051081">
    <property type="entry name" value="HTH_MetalResp_TranReg"/>
</dbReference>
<reference evidence="5 6" key="1">
    <citation type="submission" date="2021-10" db="EMBL/GenBank/DDBJ databases">
        <title>Collection of gut derived symbiotic bacterial strains cultured from healthy donors.</title>
        <authorList>
            <person name="Lin H."/>
            <person name="Littmann E."/>
            <person name="Kohout C."/>
            <person name="Pamer E.G."/>
        </authorList>
    </citation>
    <scope>NUCLEOTIDE SEQUENCE [LARGE SCALE GENOMIC DNA]</scope>
    <source>
        <strain evidence="5 6">DFI.1.165</strain>
    </source>
</reference>
<dbReference type="SUPFAM" id="SSF46785">
    <property type="entry name" value="Winged helix' DNA-binding domain"/>
    <property type="match status" value="1"/>
</dbReference>
<proteinExistence type="predicted"/>
<dbReference type="PANTHER" id="PTHR33154:SF33">
    <property type="entry name" value="TRANSCRIPTIONAL REPRESSOR SDPR"/>
    <property type="match status" value="1"/>
</dbReference>
<dbReference type="Pfam" id="PF01022">
    <property type="entry name" value="HTH_5"/>
    <property type="match status" value="1"/>
</dbReference>
<dbReference type="Gene3D" id="1.10.10.10">
    <property type="entry name" value="Winged helix-like DNA-binding domain superfamily/Winged helix DNA-binding domain"/>
    <property type="match status" value="1"/>
</dbReference>
<dbReference type="EMBL" id="JAJCIS010000022">
    <property type="protein sequence ID" value="MCB7389307.1"/>
    <property type="molecule type" value="Genomic_DNA"/>
</dbReference>
<name>A0ABS8DLT6_9FIRM</name>
<feature type="domain" description="HTH arsR-type" evidence="4">
    <location>
        <begin position="225"/>
        <end position="317"/>
    </location>
</feature>
<comment type="caution">
    <text evidence="5">The sequence shown here is derived from an EMBL/GenBank/DDBJ whole genome shotgun (WGS) entry which is preliminary data.</text>
</comment>
<gene>
    <name evidence="5" type="ORF">LIZ65_18660</name>
</gene>
<dbReference type="PROSITE" id="PS50987">
    <property type="entry name" value="HTH_ARSR_2"/>
    <property type="match status" value="1"/>
</dbReference>
<protein>
    <submittedName>
        <fullName evidence="5">Metalloregulator ArsR/SmtB family transcription factor</fullName>
    </submittedName>
</protein>
<evidence type="ECO:0000313" key="5">
    <source>
        <dbReference type="EMBL" id="MCB7389307.1"/>
    </source>
</evidence>
<keyword evidence="2" id="KW-0238">DNA-binding</keyword>
<dbReference type="Proteomes" id="UP001299546">
    <property type="component" value="Unassembled WGS sequence"/>
</dbReference>
<sequence length="317" mass="37972">MIIDTYYEQDMEIVFSYMPVWEMFASMHVLSRPEHHQERSNWVANVEQRHGELVRELRGFHYAADGWNLVIDSDIWEGMRQMEIPEAIHRLSQMNIAQWNQMIHYYRGAMTVRERDYIMGVIKRYYVELYEREEMILRPFLIKIIREETKKCKSKGFYPWCAGLHPRLLVNEEELLYMKNRDYSYKKKDIRKAYATVSTYLSPHLWMYARDGELEFVKTVDVEKKGDTVPQDLLLVLKALADENRIRIVRELLKGVSTTKEMAEKIQISEAAVSKHLKILLESGVAEKHRSGRYIQYKLRQSTIDFIPYQLYEWVLR</sequence>
<keyword evidence="6" id="KW-1185">Reference proteome</keyword>
<dbReference type="SMART" id="SM00418">
    <property type="entry name" value="HTH_ARSR"/>
    <property type="match status" value="1"/>
</dbReference>
<dbReference type="InterPro" id="IPR001845">
    <property type="entry name" value="HTH_ArsR_DNA-bd_dom"/>
</dbReference>
<dbReference type="CDD" id="cd00090">
    <property type="entry name" value="HTH_ARSR"/>
    <property type="match status" value="1"/>
</dbReference>
<dbReference type="InterPro" id="IPR036388">
    <property type="entry name" value="WH-like_DNA-bd_sf"/>
</dbReference>
<evidence type="ECO:0000259" key="4">
    <source>
        <dbReference type="PROSITE" id="PS50987"/>
    </source>
</evidence>
<evidence type="ECO:0000256" key="3">
    <source>
        <dbReference type="ARBA" id="ARBA00023163"/>
    </source>
</evidence>
<dbReference type="NCBIfam" id="NF033788">
    <property type="entry name" value="HTH_metalloreg"/>
    <property type="match status" value="1"/>
</dbReference>
<dbReference type="PRINTS" id="PR00778">
    <property type="entry name" value="HTHARSR"/>
</dbReference>